<evidence type="ECO:0000313" key="4">
    <source>
        <dbReference type="Proteomes" id="UP000195602"/>
    </source>
</evidence>
<comment type="caution">
    <text evidence="3">The sequence shown here is derived from an EMBL/GenBank/DDBJ whole genome shotgun (WGS) entry which is preliminary data.</text>
</comment>
<dbReference type="Pfam" id="PF21072">
    <property type="entry name" value="EFR3"/>
    <property type="match status" value="1"/>
</dbReference>
<dbReference type="KEGG" id="clus:A9F13_01g00506"/>
<sequence length="859" mass="95444">MRLLHAKHQKLILQCYPPGKSVDKKPNPSELSYLLYYASTRRVKLEKVIDFLAHKTKSDAGRNRSGNLQVTLSIIAALIDKCSNNLNVFASQVCKIMLAILNTQELPLIRLLVQTYGVLCSKLDGGLFSGDKDFVDLFCQLSTGLISQGVSKSNQPSLNVLEWKRISLATCRHSFKCIGYNTHVSKSLLSLCVPLLTEQVHSSSSHDDLLKRLHANLNVENDADRRLSKSVTGRSMSKMYRVKSNADTDSLSEDDLNVEALSALRTLFNTTLSSQISDATKEVVENNLKSYPNEEEWGTTFLEMCASWIPVQLRFITLSTLLKSITVTSEKVSRSTDAAHLKSHFARMVHFAKNISGLVSSDFNMIGLSITDVTQRLLSLQTFLHLMAADNLPADKVAYLSSIYSECICNLSSHIYYFDQVSDSIEAILVHMDTVLISTTADNVEQVYGLVLHLLDDVSTVLNLLSAKSSAIIRNRATLENWSVSLQLLSFSLSYKEFSEHGTSQQITQIQAKYLAVFNLFLEKELVKSDSPEQSDSKIGERDDMLIPNFNDYLENSQNILAHLLVHCNDFFEDSILNVNVAAQLVLSLRCILHATGANFIHNFLPFFQHWQQSTYSSSLSRRVKDTSAYILMQDSVEVLESKYNDCFKSDVHSLPLAAFISEDIISRRERGQWVCELDGTSSTPKIIPGELSMKVNKKSIFDFFSHISLHGWTPSQGPFREADVLLENGNGYSEHSMNGQLHAQDFRPVNTKPVGAGLGLGTVSDISSIHSGLANQSSRANVGSADVTQATIETRSMISLMAREEHRVPRVAPLKLSLNGLSISGASSPSVLEKQIHTTDVRSILDGLDSDDDREIVV</sequence>
<evidence type="ECO:0000313" key="3">
    <source>
        <dbReference type="EMBL" id="OVF10657.1"/>
    </source>
</evidence>
<accession>A0AA91Q3Z6</accession>
<dbReference type="InterPro" id="IPR049150">
    <property type="entry name" value="EFR3_HEAT-like_rpt"/>
</dbReference>
<dbReference type="Proteomes" id="UP000195602">
    <property type="component" value="Unassembled WGS sequence"/>
</dbReference>
<dbReference type="InterPro" id="IPR039786">
    <property type="entry name" value="EFR3"/>
</dbReference>
<gene>
    <name evidence="3" type="ORF">A9F13_01g00506</name>
</gene>
<dbReference type="PANTHER" id="PTHR47766:SF1">
    <property type="entry name" value="PROTEIN EFR3"/>
    <property type="match status" value="1"/>
</dbReference>
<protein>
    <recommendedName>
        <fullName evidence="2">Protein EFR3</fullName>
    </recommendedName>
</protein>
<proteinExistence type="inferred from homology"/>
<dbReference type="AlphaFoldDB" id="A0AA91Q3Z6"/>
<evidence type="ECO:0000256" key="1">
    <source>
        <dbReference type="ARBA" id="ARBA00010216"/>
    </source>
</evidence>
<organism evidence="3 4">
    <name type="scientific">Clavispora lusitaniae</name>
    <name type="common">Candida lusitaniae</name>
    <dbReference type="NCBI Taxonomy" id="36911"/>
    <lineage>
        <taxon>Eukaryota</taxon>
        <taxon>Fungi</taxon>
        <taxon>Dikarya</taxon>
        <taxon>Ascomycota</taxon>
        <taxon>Saccharomycotina</taxon>
        <taxon>Pichiomycetes</taxon>
        <taxon>Metschnikowiaceae</taxon>
        <taxon>Clavispora</taxon>
    </lineage>
</organism>
<dbReference type="EMBL" id="LYUB02000001">
    <property type="protein sequence ID" value="OVF10657.1"/>
    <property type="molecule type" value="Genomic_DNA"/>
</dbReference>
<evidence type="ECO:0000256" key="2">
    <source>
        <dbReference type="ARBA" id="ARBA00017967"/>
    </source>
</evidence>
<reference evidence="3 4" key="1">
    <citation type="submission" date="2017-04" db="EMBL/GenBank/DDBJ databases">
        <title>Draft genome of the yeast Clavispora lusitaniae type strain CBS 6936.</title>
        <authorList>
            <person name="Durrens P."/>
            <person name="Klopp C."/>
            <person name="Biteau N."/>
            <person name="Fitton-Ouhabi V."/>
            <person name="Dementhon K."/>
            <person name="Accoceberry I."/>
            <person name="Sherman D.J."/>
            <person name="Noel T."/>
        </authorList>
    </citation>
    <scope>NUCLEOTIDE SEQUENCE [LARGE SCALE GENOMIC DNA]</scope>
    <source>
        <strain evidence="3 4">CBS 6936</strain>
    </source>
</reference>
<name>A0AA91Q3Z6_CLALS</name>
<dbReference type="GO" id="GO:0005886">
    <property type="term" value="C:plasma membrane"/>
    <property type="evidence" value="ECO:0007669"/>
    <property type="project" value="TreeGrafter"/>
</dbReference>
<dbReference type="GO" id="GO:0072659">
    <property type="term" value="P:protein localization to plasma membrane"/>
    <property type="evidence" value="ECO:0007669"/>
    <property type="project" value="InterPro"/>
</dbReference>
<dbReference type="PANTHER" id="PTHR47766">
    <property type="entry name" value="PROTEIN EFR3"/>
    <property type="match status" value="1"/>
</dbReference>
<comment type="similarity">
    <text evidence="1">Belongs to the EFR3 family.</text>
</comment>